<dbReference type="InterPro" id="IPR012334">
    <property type="entry name" value="Pectin_lyas_fold"/>
</dbReference>
<dbReference type="SUPFAM" id="SSF51126">
    <property type="entry name" value="Pectin lyase-like"/>
    <property type="match status" value="1"/>
</dbReference>
<gene>
    <name evidence="1" type="ORF">KFQ06_13885</name>
</gene>
<dbReference type="RefSeq" id="WP_234584989.1">
    <property type="nucleotide sequence ID" value="NZ_CAMIPG010000006.1"/>
</dbReference>
<sequence>MMTIFATSTSAEPVTNCPSIAALRTTEPAFPGQRIAVASYYADGKDGGGDFYYDHTDMTSRDDGGSILVTHQGKRWKRMFNAAAPGDYRWFGARLDGVSDDRRAFMNAHRACKHLVFSGQLFLADGVDLTPLVTGQQLGITIEGTNDDGAVIVFNTEKQGFYFSGGFFRGLALKNLELRNNKTTFGVGLHVQNAGCEHLSIEGVCYRGWKVGRATHQWNSFLTREVFRNCIHACCIQGASTHVGSPYVWKCSKGYYLGFALDDAYEPVKSAQPFACSSIANAAADDVGTPYIAGNCNGITMNSCSAARCTDEQVIDLTQLGTSPGASLVWNAFSACVQGDDSNLRFIVKTPAGSGGACVFNSPRLALARPVHFLSGNGAGVLINDPQFNLAAGAQLTQSTPSGVTLDGLCIGDDSKRPGGPGLGIGGYPQVRHCKGMTVIDPHRQELVLRAGLLHSGLESGRMLAAEIRVFALQASGNLAAEKTGTLQFSTSYDYPQGIDDAKSQNVLRLGSLTEATSIRRQDRGRGDAQVIEYRIKFEAGLALTKRMICLDFWCNGIYQDDDHRDWYIADI</sequence>
<dbReference type="GeneID" id="75023118"/>
<name>A0ABY5CP60_9GAMM</name>
<dbReference type="EMBL" id="CP074347">
    <property type="protein sequence ID" value="USU99152.1"/>
    <property type="molecule type" value="Genomic_DNA"/>
</dbReference>
<proteinExistence type="predicted"/>
<accession>A0ABY5CP60</accession>
<protein>
    <submittedName>
        <fullName evidence="1">Uncharacterized protein</fullName>
    </submittedName>
</protein>
<organism evidence="1 2">
    <name type="scientific">Serratia entomophila</name>
    <dbReference type="NCBI Taxonomy" id="42906"/>
    <lineage>
        <taxon>Bacteria</taxon>
        <taxon>Pseudomonadati</taxon>
        <taxon>Pseudomonadota</taxon>
        <taxon>Gammaproteobacteria</taxon>
        <taxon>Enterobacterales</taxon>
        <taxon>Yersiniaceae</taxon>
        <taxon>Serratia</taxon>
    </lineage>
</organism>
<dbReference type="Gene3D" id="2.160.20.10">
    <property type="entry name" value="Single-stranded right-handed beta-helix, Pectin lyase-like"/>
    <property type="match status" value="1"/>
</dbReference>
<dbReference type="Proteomes" id="UP001056873">
    <property type="component" value="Chromosome"/>
</dbReference>
<dbReference type="InterPro" id="IPR011050">
    <property type="entry name" value="Pectin_lyase_fold/virulence"/>
</dbReference>
<keyword evidence="2" id="KW-1185">Reference proteome</keyword>
<reference evidence="1" key="1">
    <citation type="journal article" date="2022" name="BMC Genomics">
        <title>Genome sequence of the entomopathogenic Serratia entomophila isolate 626 and characterisation of the species specific itaconate degradation pathway.</title>
        <authorList>
            <person name="Vaughan A.L."/>
            <person name="Altermann E."/>
            <person name="Glare T.R."/>
            <person name="Hurst M.R.H."/>
        </authorList>
    </citation>
    <scope>NUCLEOTIDE SEQUENCE</scope>
    <source>
        <strain evidence="1">626</strain>
    </source>
</reference>
<evidence type="ECO:0000313" key="2">
    <source>
        <dbReference type="Proteomes" id="UP001056873"/>
    </source>
</evidence>
<evidence type="ECO:0000313" key="1">
    <source>
        <dbReference type="EMBL" id="USU99152.1"/>
    </source>
</evidence>